<proteinExistence type="predicted"/>
<reference evidence="1 2" key="1">
    <citation type="submission" date="2006-02" db="EMBL/GenBank/DDBJ databases">
        <authorList>
            <person name="Amann R."/>
            <person name="Ferriera S."/>
            <person name="Johnson J."/>
            <person name="Kravitz S."/>
            <person name="Halpern A."/>
            <person name="Remington K."/>
            <person name="Beeson K."/>
            <person name="Tran B."/>
            <person name="Rogers Y.-H."/>
            <person name="Friedman R."/>
            <person name="Venter J.C."/>
        </authorList>
    </citation>
    <scope>NUCLEOTIDE SEQUENCE [LARGE SCALE GENOMIC DNA]</scope>
    <source>
        <strain evidence="1 2">DSM 3645</strain>
    </source>
</reference>
<dbReference type="Proteomes" id="UP000004358">
    <property type="component" value="Unassembled WGS sequence"/>
</dbReference>
<dbReference type="EMBL" id="AANZ01000014">
    <property type="protein sequence ID" value="EAQ79310.1"/>
    <property type="molecule type" value="Genomic_DNA"/>
</dbReference>
<sequence length="29" mass="2903">MIPISVEQSSRPASFIGAASVGESSLPNA</sequence>
<evidence type="ECO:0000313" key="1">
    <source>
        <dbReference type="EMBL" id="EAQ79310.1"/>
    </source>
</evidence>
<comment type="caution">
    <text evidence="1">The sequence shown here is derived from an EMBL/GenBank/DDBJ whole genome shotgun (WGS) entry which is preliminary data.</text>
</comment>
<dbReference type="STRING" id="314230.DSM3645_02503"/>
<evidence type="ECO:0000313" key="2">
    <source>
        <dbReference type="Proteomes" id="UP000004358"/>
    </source>
</evidence>
<dbReference type="AlphaFoldDB" id="A3ZVG4"/>
<protein>
    <submittedName>
        <fullName evidence="1">Uncharacterized protein</fullName>
    </submittedName>
</protein>
<accession>A3ZVG4</accession>
<organism evidence="1 2">
    <name type="scientific">Blastopirellula marina DSM 3645</name>
    <dbReference type="NCBI Taxonomy" id="314230"/>
    <lineage>
        <taxon>Bacteria</taxon>
        <taxon>Pseudomonadati</taxon>
        <taxon>Planctomycetota</taxon>
        <taxon>Planctomycetia</taxon>
        <taxon>Pirellulales</taxon>
        <taxon>Pirellulaceae</taxon>
        <taxon>Blastopirellula</taxon>
    </lineage>
</organism>
<name>A3ZVG4_9BACT</name>
<gene>
    <name evidence="1" type="ORF">DSM3645_02503</name>
</gene>
<dbReference type="HOGENOM" id="CLU_3408809_0_0_0"/>